<dbReference type="EMBL" id="FPBH01000009">
    <property type="protein sequence ID" value="SFU08236.1"/>
    <property type="molecule type" value="Genomic_DNA"/>
</dbReference>
<gene>
    <name evidence="4" type="ORF">SAMN05192563_100948</name>
</gene>
<evidence type="ECO:0000259" key="3">
    <source>
        <dbReference type="PROSITE" id="PS50977"/>
    </source>
</evidence>
<dbReference type="SUPFAM" id="SSF46689">
    <property type="entry name" value="Homeodomain-like"/>
    <property type="match status" value="1"/>
</dbReference>
<dbReference type="SUPFAM" id="SSF48498">
    <property type="entry name" value="Tetracyclin repressor-like, C-terminal domain"/>
    <property type="match status" value="1"/>
</dbReference>
<proteinExistence type="predicted"/>
<evidence type="ECO:0000256" key="1">
    <source>
        <dbReference type="ARBA" id="ARBA00023125"/>
    </source>
</evidence>
<dbReference type="PRINTS" id="PR00455">
    <property type="entry name" value="HTHTETR"/>
</dbReference>
<dbReference type="Pfam" id="PF00440">
    <property type="entry name" value="TetR_N"/>
    <property type="match status" value="1"/>
</dbReference>
<name>A0A1I7D9D7_9BURK</name>
<dbReference type="PANTHER" id="PTHR30328:SF54">
    <property type="entry name" value="HTH-TYPE TRANSCRIPTIONAL REPRESSOR SCO4008"/>
    <property type="match status" value="1"/>
</dbReference>
<dbReference type="InterPro" id="IPR001647">
    <property type="entry name" value="HTH_TetR"/>
</dbReference>
<dbReference type="OrthoDB" id="9809994at2"/>
<dbReference type="Proteomes" id="UP000198844">
    <property type="component" value="Unassembled WGS sequence"/>
</dbReference>
<dbReference type="InterPro" id="IPR036271">
    <property type="entry name" value="Tet_transcr_reg_TetR-rel_C_sf"/>
</dbReference>
<dbReference type="InterPro" id="IPR041474">
    <property type="entry name" value="NicS_C"/>
</dbReference>
<dbReference type="InterPro" id="IPR050109">
    <property type="entry name" value="HTH-type_TetR-like_transc_reg"/>
</dbReference>
<dbReference type="AlphaFoldDB" id="A0A1I7D9D7"/>
<evidence type="ECO:0000256" key="2">
    <source>
        <dbReference type="PROSITE-ProRule" id="PRU00335"/>
    </source>
</evidence>
<dbReference type="GO" id="GO:0003677">
    <property type="term" value="F:DNA binding"/>
    <property type="evidence" value="ECO:0007669"/>
    <property type="project" value="UniProtKB-UniRule"/>
</dbReference>
<dbReference type="PROSITE" id="PS50977">
    <property type="entry name" value="HTH_TETR_2"/>
    <property type="match status" value="1"/>
</dbReference>
<accession>A0A1I7D9D7</accession>
<feature type="domain" description="HTH tetR-type" evidence="3">
    <location>
        <begin position="24"/>
        <end position="84"/>
    </location>
</feature>
<keyword evidence="1 2" id="KW-0238">DNA-binding</keyword>
<sequence>MPSTLTDTAAPSTSAALASPSRKRVTLSRLLKEARRAFSEKGLAGARVDDIARAAGVTKQLVYHYFSSKEQLFASVLDESAQDVLADLLALELDHLPPVEALRVFLQHAIDQYRLDPTLGSLAQESLRFHEHHTHPVERNRFVDLAPALVAQMARILQRGAASGEFRDGVDARMFYAACALLTTGGFTNHYTVSAVAGFDTTSAAGAAAWREFSVDFVLSTLLAGDRPPLKRPALTALADAPRGKNRHHEA</sequence>
<dbReference type="InterPro" id="IPR009057">
    <property type="entry name" value="Homeodomain-like_sf"/>
</dbReference>
<dbReference type="Pfam" id="PF17938">
    <property type="entry name" value="TetR_C_29"/>
    <property type="match status" value="1"/>
</dbReference>
<protein>
    <submittedName>
        <fullName evidence="4">Transcriptional regulator, TetR family</fullName>
    </submittedName>
</protein>
<dbReference type="RefSeq" id="WP_093635191.1">
    <property type="nucleotide sequence ID" value="NZ_FPBH01000009.1"/>
</dbReference>
<organism evidence="4 5">
    <name type="scientific">Paraburkholderia aspalathi</name>
    <dbReference type="NCBI Taxonomy" id="1324617"/>
    <lineage>
        <taxon>Bacteria</taxon>
        <taxon>Pseudomonadati</taxon>
        <taxon>Pseudomonadota</taxon>
        <taxon>Betaproteobacteria</taxon>
        <taxon>Burkholderiales</taxon>
        <taxon>Burkholderiaceae</taxon>
        <taxon>Paraburkholderia</taxon>
    </lineage>
</organism>
<feature type="DNA-binding region" description="H-T-H motif" evidence="2">
    <location>
        <begin position="47"/>
        <end position="66"/>
    </location>
</feature>
<evidence type="ECO:0000313" key="5">
    <source>
        <dbReference type="Proteomes" id="UP000198844"/>
    </source>
</evidence>
<dbReference type="PANTHER" id="PTHR30328">
    <property type="entry name" value="TRANSCRIPTIONAL REPRESSOR"/>
    <property type="match status" value="1"/>
</dbReference>
<dbReference type="Gene3D" id="1.10.357.10">
    <property type="entry name" value="Tetracycline Repressor, domain 2"/>
    <property type="match status" value="1"/>
</dbReference>
<reference evidence="4 5" key="1">
    <citation type="submission" date="2016-10" db="EMBL/GenBank/DDBJ databases">
        <authorList>
            <person name="de Groot N.N."/>
        </authorList>
    </citation>
    <scope>NUCLEOTIDE SEQUENCE [LARGE SCALE GENOMIC DNA]</scope>
    <source>
        <strain evidence="4 5">LMG 27731</strain>
    </source>
</reference>
<evidence type="ECO:0000313" key="4">
    <source>
        <dbReference type="EMBL" id="SFU08236.1"/>
    </source>
</evidence>